<dbReference type="Gene3D" id="3.10.310.50">
    <property type="match status" value="1"/>
</dbReference>
<comment type="caution">
    <text evidence="4">The sequence shown here is derived from an EMBL/GenBank/DDBJ whole genome shotgun (WGS) entry which is preliminary data.</text>
</comment>
<organism evidence="4 5">
    <name type="scientific">Anaerococcus cruorum</name>
    <dbReference type="NCBI Taxonomy" id="3115617"/>
    <lineage>
        <taxon>Bacteria</taxon>
        <taxon>Bacillati</taxon>
        <taxon>Bacillota</taxon>
        <taxon>Tissierellia</taxon>
        <taxon>Tissierellales</taxon>
        <taxon>Peptoniphilaceae</taxon>
        <taxon>Anaerococcus</taxon>
    </lineage>
</organism>
<reference evidence="4 5" key="1">
    <citation type="journal article" date="2025" name="Anaerobe">
        <title>Description of Anaerococcus kampingiae sp. nov., Anaerococcus groningensis sp. nov., Anaerococcus martiniensis sp. nov., and Anaerococcus cruorum sp. nov., isolated from human clinical specimens.</title>
        <authorList>
            <person name="Boiten K.E."/>
            <person name="Meijer J."/>
            <person name="van Wezel E.M."/>
            <person name="Veloo A.C.M."/>
        </authorList>
    </citation>
    <scope>NUCLEOTIDE SEQUENCE [LARGE SCALE GENOMIC DNA]</scope>
    <source>
        <strain evidence="4 5">ENR1039</strain>
    </source>
</reference>
<dbReference type="PANTHER" id="PTHR30373:SF2">
    <property type="entry name" value="UPF0603 PROTEIN YGCG"/>
    <property type="match status" value="1"/>
</dbReference>
<evidence type="ECO:0000313" key="4">
    <source>
        <dbReference type="EMBL" id="MFO3716161.1"/>
    </source>
</evidence>
<keyword evidence="1" id="KW-0472">Membrane</keyword>
<dbReference type="Proteomes" id="UP001638015">
    <property type="component" value="Unassembled WGS sequence"/>
</dbReference>
<gene>
    <name evidence="4" type="ORF">ACCQ40_05090</name>
</gene>
<evidence type="ECO:0000259" key="3">
    <source>
        <dbReference type="Pfam" id="PF04536"/>
    </source>
</evidence>
<feature type="signal peptide" evidence="2">
    <location>
        <begin position="1"/>
        <end position="26"/>
    </location>
</feature>
<feature type="transmembrane region" description="Helical" evidence="1">
    <location>
        <begin position="192"/>
        <end position="212"/>
    </location>
</feature>
<evidence type="ECO:0000256" key="2">
    <source>
        <dbReference type="SAM" id="SignalP"/>
    </source>
</evidence>
<protein>
    <submittedName>
        <fullName evidence="4">YgcG family protein</fullName>
    </submittedName>
</protein>
<name>A0ABW9MWH5_9FIRM</name>
<keyword evidence="5" id="KW-1185">Reference proteome</keyword>
<evidence type="ECO:0000256" key="1">
    <source>
        <dbReference type="SAM" id="Phobius"/>
    </source>
</evidence>
<dbReference type="Pfam" id="PF04536">
    <property type="entry name" value="TPM_phosphatase"/>
    <property type="match status" value="1"/>
</dbReference>
<dbReference type="PANTHER" id="PTHR30373">
    <property type="entry name" value="UPF0603 PROTEIN YGCG"/>
    <property type="match status" value="1"/>
</dbReference>
<evidence type="ECO:0000313" key="5">
    <source>
        <dbReference type="Proteomes" id="UP001638015"/>
    </source>
</evidence>
<keyword evidence="1" id="KW-0812">Transmembrane</keyword>
<keyword evidence="2" id="KW-0732">Signal</keyword>
<dbReference type="RefSeq" id="WP_410032887.1">
    <property type="nucleotide sequence ID" value="NZ_JBGMEH010000006.1"/>
</dbReference>
<dbReference type="EMBL" id="JBGMEH010000006">
    <property type="protein sequence ID" value="MFO3716161.1"/>
    <property type="molecule type" value="Genomic_DNA"/>
</dbReference>
<accession>A0ABW9MWH5</accession>
<proteinExistence type="predicted"/>
<feature type="domain" description="TPM" evidence="3">
    <location>
        <begin position="38"/>
        <end position="163"/>
    </location>
</feature>
<feature type="chain" id="PRO_5046049469" evidence="2">
    <location>
        <begin position="27"/>
        <end position="289"/>
    </location>
</feature>
<dbReference type="InterPro" id="IPR007621">
    <property type="entry name" value="TPM_dom"/>
</dbReference>
<keyword evidence="1" id="KW-1133">Transmembrane helix</keyword>
<sequence>MKRKKLLQFNLIVLLMLIFFPLNSFASLPSAPTSFYLDELGMLDRETMENITKTNRELEQKTGSQVMVATIKNPNGLPASDLAPKIFNQWTIGDQTKKNGVLMLITEDDLTDKKEIFIATGYGIEGRLNDGKVGRIIDNFMIDDLRSGNYSNAINEGFKAIVAEIADEYGVELNGNYDYYLDVNSQTYSGGISLGSLLIMLIFFIILSNMFTRMSLYGGRSRRYYRRYPRYGRGYYNDPFGGYYRGGSNPFGGSSFGNSSFGGSSGNSYSGGFKGGGGTTGGGGAGRSF</sequence>